<comment type="catalytic activity">
    <reaction evidence="7">
        <text>hydrogenobyrinate + 2 L-glutamine + 2 ATP + 2 H2O = hydrogenobyrinate a,c-diamide + 2 L-glutamate + 2 ADP + 2 phosphate + 2 H(+)</text>
        <dbReference type="Rhea" id="RHEA:12544"/>
        <dbReference type="ChEBI" id="CHEBI:15377"/>
        <dbReference type="ChEBI" id="CHEBI:15378"/>
        <dbReference type="ChEBI" id="CHEBI:29985"/>
        <dbReference type="ChEBI" id="CHEBI:30616"/>
        <dbReference type="ChEBI" id="CHEBI:43474"/>
        <dbReference type="ChEBI" id="CHEBI:58359"/>
        <dbReference type="ChEBI" id="CHEBI:77873"/>
        <dbReference type="ChEBI" id="CHEBI:77874"/>
        <dbReference type="ChEBI" id="CHEBI:456216"/>
        <dbReference type="EC" id="6.3.5.9"/>
    </reaction>
</comment>
<dbReference type="EMBL" id="JAHWZY010000017">
    <property type="protein sequence ID" value="MEZ3180566.1"/>
    <property type="molecule type" value="Genomic_DNA"/>
</dbReference>
<protein>
    <recommendedName>
        <fullName evidence="7">Hydrogenobyrinate a,c-diamide synthase</fullName>
        <ecNumber evidence="7">6.3.5.9</ecNumber>
    </recommendedName>
    <alternativeName>
        <fullName evidence="7">Hydrogenobyrinic acid a,c-diamide synthase</fullName>
    </alternativeName>
</protein>
<keyword evidence="6 7" id="KW-0315">Glutamine amidotransferase</keyword>
<evidence type="ECO:0000256" key="6">
    <source>
        <dbReference type="ARBA" id="ARBA00022962"/>
    </source>
</evidence>
<evidence type="ECO:0000256" key="7">
    <source>
        <dbReference type="HAMAP-Rule" id="MF_00027"/>
    </source>
</evidence>
<evidence type="ECO:0000256" key="5">
    <source>
        <dbReference type="ARBA" id="ARBA00022842"/>
    </source>
</evidence>
<dbReference type="InterPro" id="IPR029062">
    <property type="entry name" value="Class_I_gatase-like"/>
</dbReference>
<comment type="cofactor">
    <cofactor evidence="1 7">
        <name>Mg(2+)</name>
        <dbReference type="ChEBI" id="CHEBI:18420"/>
    </cofactor>
</comment>
<keyword evidence="3 7" id="KW-0547">Nucleotide-binding</keyword>
<comment type="caution">
    <text evidence="11">The sequence shown here is derived from an EMBL/GenBank/DDBJ whole genome shotgun (WGS) entry which is preliminary data.</text>
</comment>
<dbReference type="CDD" id="cd05388">
    <property type="entry name" value="CobB_N"/>
    <property type="match status" value="1"/>
</dbReference>
<dbReference type="CDD" id="cd03130">
    <property type="entry name" value="GATase1_CobB"/>
    <property type="match status" value="1"/>
</dbReference>
<dbReference type="EC" id="6.3.5.9" evidence="7"/>
<evidence type="ECO:0000256" key="3">
    <source>
        <dbReference type="ARBA" id="ARBA00022741"/>
    </source>
</evidence>
<comment type="function">
    <text evidence="7">Catalyzes the ATP-dependent amidation of the two carboxylate groups at positions a and c of hydrogenobyrinate, using either L-glutamine or ammonia as the nitrogen source.</text>
</comment>
<feature type="domain" description="CobB/CobQ-like glutamine amidotransferase" evidence="10">
    <location>
        <begin position="285"/>
        <end position="461"/>
    </location>
</feature>
<dbReference type="SUPFAM" id="SSF52540">
    <property type="entry name" value="P-loop containing nucleoside triphosphate hydrolases"/>
    <property type="match status" value="1"/>
</dbReference>
<keyword evidence="5 7" id="KW-0460">Magnesium</keyword>
<dbReference type="NCBIfam" id="NF002204">
    <property type="entry name" value="PRK01077.1"/>
    <property type="match status" value="1"/>
</dbReference>
<evidence type="ECO:0000313" key="11">
    <source>
        <dbReference type="EMBL" id="MEZ3180566.1"/>
    </source>
</evidence>
<dbReference type="Proteomes" id="UP001567537">
    <property type="component" value="Unassembled WGS sequence"/>
</dbReference>
<keyword evidence="12" id="KW-1185">Reference proteome</keyword>
<evidence type="ECO:0000313" key="12">
    <source>
        <dbReference type="Proteomes" id="UP001567537"/>
    </source>
</evidence>
<sequence length="475" mass="48346">MVSSVPRLVIAAPSSGSGKTTVATGLMATLSARGFTVSPHKVGPDYIDPGYHALATGRTGRNLDAYLCGPELVAPLFAHGAGGCDVAVVEGVMGLYDGAAGEGELASTAQVAKTLRAPVVLVVDASAQSRSVAALVHGFVSWDPKVRVGGVILNKVASDRHEGLLREALDSVGVPVLGVLRRARQVDTPSRHLGLVPVAERRAAAVEAVSAMAAQVADGCDLAALVSLARSAGALPGAAWDAGAALLSSPSPSLPVPSPGSPSAPAGSPPPTPPGGPVVALAGGAAFTFSYAEHAELLTAAGAEVVTFDPLRDEELPEGTAGLVIGGGFPEVYASELSANGSLRKAVAELALGGAPVAAECAGLLYLCRELDGLPMCGVLDASARMSERLTLGYRDAVAVGDSVLAGAGTRMRGHEFHRTVVEPGAGQEPAWGMRAPERRVEGFVQRGVHASYLHTHWASEPGVARRFVERCRTS</sequence>
<evidence type="ECO:0000259" key="10">
    <source>
        <dbReference type="Pfam" id="PF07685"/>
    </source>
</evidence>
<accession>A0ABV4J4M9</accession>
<organism evidence="11 12">
    <name type="scientific">Streptomyces pimonensis</name>
    <dbReference type="NCBI Taxonomy" id="2860288"/>
    <lineage>
        <taxon>Bacteria</taxon>
        <taxon>Bacillati</taxon>
        <taxon>Actinomycetota</taxon>
        <taxon>Actinomycetes</taxon>
        <taxon>Kitasatosporales</taxon>
        <taxon>Streptomycetaceae</taxon>
        <taxon>Streptomyces</taxon>
    </lineage>
</organism>
<keyword evidence="2 7" id="KW-0436">Ligase</keyword>
<dbReference type="SUPFAM" id="SSF52317">
    <property type="entry name" value="Class I glutamine amidotransferase-like"/>
    <property type="match status" value="1"/>
</dbReference>
<dbReference type="PANTHER" id="PTHR43873">
    <property type="entry name" value="COBYRINATE A,C-DIAMIDE SYNTHASE"/>
    <property type="match status" value="1"/>
</dbReference>
<feature type="domain" description="CobQ/CobB/MinD/ParA nucleotide binding" evidence="9">
    <location>
        <begin position="8"/>
        <end position="193"/>
    </location>
</feature>
<gene>
    <name evidence="7" type="primary">cobB</name>
    <name evidence="11" type="ORF">KYY02_18295</name>
</gene>
<keyword evidence="7" id="KW-0169">Cobalamin biosynthesis</keyword>
<name>A0ABV4J4M9_9ACTN</name>
<evidence type="ECO:0000256" key="2">
    <source>
        <dbReference type="ARBA" id="ARBA00022598"/>
    </source>
</evidence>
<dbReference type="HAMAP" id="MF_00027">
    <property type="entry name" value="CobB_CbiA"/>
    <property type="match status" value="1"/>
</dbReference>
<evidence type="ECO:0000259" key="9">
    <source>
        <dbReference type="Pfam" id="PF01656"/>
    </source>
</evidence>
<comment type="miscellaneous">
    <text evidence="7">The a and c carboxylates of hydrogenobyrinate are activated for nucleophilic attack via formation of a phosphorylated intermediate by ATP. CobB catalyzes first the amidation of the c-carboxylate, and then that of the a-carboxylate.</text>
</comment>
<proteinExistence type="inferred from homology"/>
<dbReference type="InterPro" id="IPR027417">
    <property type="entry name" value="P-loop_NTPase"/>
</dbReference>
<dbReference type="RefSeq" id="WP_371239251.1">
    <property type="nucleotide sequence ID" value="NZ_JAHWZY010000017.1"/>
</dbReference>
<evidence type="ECO:0000256" key="4">
    <source>
        <dbReference type="ARBA" id="ARBA00022840"/>
    </source>
</evidence>
<feature type="compositionally biased region" description="Pro residues" evidence="8">
    <location>
        <begin position="252"/>
        <end position="276"/>
    </location>
</feature>
<evidence type="ECO:0000256" key="1">
    <source>
        <dbReference type="ARBA" id="ARBA00001946"/>
    </source>
</evidence>
<feature type="site" description="Increases nucleophilicity of active site Cys" evidence="7">
    <location>
        <position position="455"/>
    </location>
</feature>
<dbReference type="Pfam" id="PF07685">
    <property type="entry name" value="GATase_3"/>
    <property type="match status" value="1"/>
</dbReference>
<comment type="domain">
    <text evidence="7">Comprises of two domains. The C-terminal domain contains the binding site for glutamine and catalyzes the hydrolysis of this substrate to glutamate and ammonia. The N-terminal domain is anticipated to bind ATP and hydrogenobyrinate and catalyzes the ultimate synthesis of the diamide product. The ammonia produced via the glutaminase domain is probably translocated to the adjacent domain via a molecular tunnel, where it reacts with an activated intermediate.</text>
</comment>
<feature type="active site" description="Nucleophile" evidence="7">
    <location>
        <position position="361"/>
    </location>
</feature>
<dbReference type="Gene3D" id="3.40.50.880">
    <property type="match status" value="1"/>
</dbReference>
<dbReference type="PANTHER" id="PTHR43873:SF1">
    <property type="entry name" value="COBYRINATE A,C-DIAMIDE SYNTHASE"/>
    <property type="match status" value="1"/>
</dbReference>
<dbReference type="InterPro" id="IPR004484">
    <property type="entry name" value="CbiA/CobB_synth"/>
</dbReference>
<dbReference type="Gene3D" id="3.40.50.300">
    <property type="entry name" value="P-loop containing nucleotide triphosphate hydrolases"/>
    <property type="match status" value="1"/>
</dbReference>
<keyword evidence="4 7" id="KW-0067">ATP-binding</keyword>
<feature type="region of interest" description="Disordered" evidence="8">
    <location>
        <begin position="250"/>
        <end position="277"/>
    </location>
</feature>
<comment type="similarity">
    <text evidence="7">Belongs to the CobB/CbiA family.</text>
</comment>
<reference evidence="11 12" key="1">
    <citation type="journal article" date="2021" name="Res Sq">
        <title>Streptomyces Pimoensis sp. nov., Isolated From the Taklimakan Desert in Xinjiang, China.</title>
        <authorList>
            <person name="Zhang P."/>
            <person name="Luo X."/>
            <person name="Luo X."/>
            <person name="Liu Z."/>
            <person name="Xia Z."/>
            <person name="Wan C."/>
            <person name="zhang L."/>
        </authorList>
    </citation>
    <scope>NUCLEOTIDE SEQUENCE [LARGE SCALE GENOMIC DNA]</scope>
    <source>
        <strain evidence="11 12">TRM75549</strain>
    </source>
</reference>
<dbReference type="InterPro" id="IPR002586">
    <property type="entry name" value="CobQ/CobB/MinD/ParA_Nub-bd_dom"/>
</dbReference>
<dbReference type="InterPro" id="IPR011698">
    <property type="entry name" value="GATase_3"/>
</dbReference>
<evidence type="ECO:0000256" key="8">
    <source>
        <dbReference type="SAM" id="MobiDB-lite"/>
    </source>
</evidence>
<dbReference type="Pfam" id="PF01656">
    <property type="entry name" value="CbiA"/>
    <property type="match status" value="1"/>
</dbReference>
<comment type="pathway">
    <text evidence="7">Cofactor biosynthesis; adenosylcobalamin biosynthesis; cob(II)yrinate a,c-diamide from precorrin-2 (aerobic route): step 9/10.</text>
</comment>
<dbReference type="PROSITE" id="PS51274">
    <property type="entry name" value="GATASE_COBBQ"/>
    <property type="match status" value="1"/>
</dbReference>